<dbReference type="GeneID" id="92047862"/>
<protein>
    <submittedName>
        <fullName evidence="3">Uncharacterized protein</fullName>
    </submittedName>
</protein>
<comment type="caution">
    <text evidence="3">The sequence shown here is derived from an EMBL/GenBank/DDBJ whole genome shotgun (WGS) entry which is preliminary data.</text>
</comment>
<evidence type="ECO:0000313" key="4">
    <source>
        <dbReference type="Proteomes" id="UP001433268"/>
    </source>
</evidence>
<evidence type="ECO:0000256" key="2">
    <source>
        <dbReference type="SAM" id="Phobius"/>
    </source>
</evidence>
<organism evidence="3 4">
    <name type="scientific">Apiospora hydei</name>
    <dbReference type="NCBI Taxonomy" id="1337664"/>
    <lineage>
        <taxon>Eukaryota</taxon>
        <taxon>Fungi</taxon>
        <taxon>Dikarya</taxon>
        <taxon>Ascomycota</taxon>
        <taxon>Pezizomycotina</taxon>
        <taxon>Sordariomycetes</taxon>
        <taxon>Xylariomycetidae</taxon>
        <taxon>Amphisphaeriales</taxon>
        <taxon>Apiosporaceae</taxon>
        <taxon>Apiospora</taxon>
    </lineage>
</organism>
<feature type="transmembrane region" description="Helical" evidence="2">
    <location>
        <begin position="72"/>
        <end position="92"/>
    </location>
</feature>
<dbReference type="Proteomes" id="UP001433268">
    <property type="component" value="Unassembled WGS sequence"/>
</dbReference>
<feature type="transmembrane region" description="Helical" evidence="2">
    <location>
        <begin position="123"/>
        <end position="146"/>
    </location>
</feature>
<keyword evidence="2" id="KW-0472">Membrane</keyword>
<feature type="compositionally biased region" description="Polar residues" evidence="1">
    <location>
        <begin position="105"/>
        <end position="116"/>
    </location>
</feature>
<gene>
    <name evidence="3" type="ORF">PG997_010487</name>
</gene>
<feature type="region of interest" description="Disordered" evidence="1">
    <location>
        <begin position="101"/>
        <end position="120"/>
    </location>
</feature>
<proteinExistence type="predicted"/>
<dbReference type="RefSeq" id="XP_066666764.1">
    <property type="nucleotide sequence ID" value="XM_066814802.1"/>
</dbReference>
<evidence type="ECO:0000256" key="1">
    <source>
        <dbReference type="SAM" id="MobiDB-lite"/>
    </source>
</evidence>
<reference evidence="3 4" key="1">
    <citation type="submission" date="2023-01" db="EMBL/GenBank/DDBJ databases">
        <title>Analysis of 21 Apiospora genomes using comparative genomics revels a genus with tremendous synthesis potential of carbohydrate active enzymes and secondary metabolites.</title>
        <authorList>
            <person name="Sorensen T."/>
        </authorList>
    </citation>
    <scope>NUCLEOTIDE SEQUENCE [LARGE SCALE GENOMIC DNA]</scope>
    <source>
        <strain evidence="3 4">CBS 114990</strain>
    </source>
</reference>
<dbReference type="EMBL" id="JAQQWN010000007">
    <property type="protein sequence ID" value="KAK8075824.1"/>
    <property type="molecule type" value="Genomic_DNA"/>
</dbReference>
<accession>A0ABR1VX69</accession>
<evidence type="ECO:0000313" key="3">
    <source>
        <dbReference type="EMBL" id="KAK8075824.1"/>
    </source>
</evidence>
<name>A0ABR1VX69_9PEZI</name>
<keyword evidence="2" id="KW-0812">Transmembrane</keyword>
<keyword evidence="4" id="KW-1185">Reference proteome</keyword>
<sequence>MVAHGKLDSQQEQLDILAGVTGYSNGVVASRVGKPGCWILNHNLISRALCSPPLRHAFTHTLASPRNTMRTLNGILAVAGFIGGLSVATSFICSKALPKPKPQITDPSVTIPQSTQNDDEDPAAWAAELSGIVAVVCFGLAVICWMGTRYTKEPEK</sequence>
<keyword evidence="2" id="KW-1133">Transmembrane helix</keyword>